<feature type="compositionally biased region" description="Low complexity" evidence="3">
    <location>
        <begin position="1"/>
        <end position="27"/>
    </location>
</feature>
<dbReference type="InterPro" id="IPR020843">
    <property type="entry name" value="ER"/>
</dbReference>
<evidence type="ECO:0000313" key="6">
    <source>
        <dbReference type="Proteomes" id="UP000825935"/>
    </source>
</evidence>
<feature type="domain" description="Enoyl reductase (ER)" evidence="4">
    <location>
        <begin position="60"/>
        <end position="379"/>
    </location>
</feature>
<accession>A0A8T2RWT3</accession>
<dbReference type="GO" id="GO:0070402">
    <property type="term" value="F:NADPH binding"/>
    <property type="evidence" value="ECO:0007669"/>
    <property type="project" value="TreeGrafter"/>
</dbReference>
<evidence type="ECO:0000256" key="1">
    <source>
        <dbReference type="ARBA" id="ARBA00022857"/>
    </source>
</evidence>
<keyword evidence="2" id="KW-0560">Oxidoreductase</keyword>
<dbReference type="AlphaFoldDB" id="A0A8T2RWT3"/>
<protein>
    <recommendedName>
        <fullName evidence="4">Enoyl reductase (ER) domain-containing protein</fullName>
    </recommendedName>
</protein>
<dbReference type="InterPro" id="IPR036291">
    <property type="entry name" value="NAD(P)-bd_dom_sf"/>
</dbReference>
<dbReference type="SUPFAM" id="SSF50129">
    <property type="entry name" value="GroES-like"/>
    <property type="match status" value="1"/>
</dbReference>
<dbReference type="InterPro" id="IPR011032">
    <property type="entry name" value="GroES-like_sf"/>
</dbReference>
<dbReference type="CDD" id="cd05282">
    <property type="entry name" value="ETR_like"/>
    <property type="match status" value="1"/>
</dbReference>
<dbReference type="SMART" id="SM00829">
    <property type="entry name" value="PKS_ER"/>
    <property type="match status" value="1"/>
</dbReference>
<dbReference type="Proteomes" id="UP000825935">
    <property type="component" value="Chromosome 23"/>
</dbReference>
<evidence type="ECO:0000256" key="3">
    <source>
        <dbReference type="SAM" id="MobiDB-lite"/>
    </source>
</evidence>
<dbReference type="OMA" id="PPTAWIM"/>
<feature type="region of interest" description="Disordered" evidence="3">
    <location>
        <begin position="1"/>
        <end position="32"/>
    </location>
</feature>
<comment type="caution">
    <text evidence="5">The sequence shown here is derived from an EMBL/GenBank/DDBJ whole genome shotgun (WGS) entry which is preliminary data.</text>
</comment>
<dbReference type="PANTHER" id="PTHR48106:SF2">
    <property type="entry name" value="ZN2+-BINDING DEHYDROGENASE"/>
    <property type="match status" value="1"/>
</dbReference>
<dbReference type="SUPFAM" id="SSF51735">
    <property type="entry name" value="NAD(P)-binding Rossmann-fold domains"/>
    <property type="match status" value="1"/>
</dbReference>
<name>A0A8T2RWT3_CERRI</name>
<dbReference type="InterPro" id="IPR013149">
    <property type="entry name" value="ADH-like_C"/>
</dbReference>
<organism evidence="5 6">
    <name type="scientific">Ceratopteris richardii</name>
    <name type="common">Triangle waterfern</name>
    <dbReference type="NCBI Taxonomy" id="49495"/>
    <lineage>
        <taxon>Eukaryota</taxon>
        <taxon>Viridiplantae</taxon>
        <taxon>Streptophyta</taxon>
        <taxon>Embryophyta</taxon>
        <taxon>Tracheophyta</taxon>
        <taxon>Polypodiopsida</taxon>
        <taxon>Polypodiidae</taxon>
        <taxon>Polypodiales</taxon>
        <taxon>Pteridineae</taxon>
        <taxon>Pteridaceae</taxon>
        <taxon>Parkerioideae</taxon>
        <taxon>Ceratopteris</taxon>
    </lineage>
</organism>
<gene>
    <name evidence="5" type="ORF">KP509_23G009200</name>
</gene>
<evidence type="ECO:0000256" key="2">
    <source>
        <dbReference type="ARBA" id="ARBA00023002"/>
    </source>
</evidence>
<dbReference type="Gene3D" id="3.90.180.10">
    <property type="entry name" value="Medium-chain alcohol dehydrogenases, catalytic domain"/>
    <property type="match status" value="1"/>
</dbReference>
<dbReference type="EMBL" id="CM035428">
    <property type="protein sequence ID" value="KAH7301039.1"/>
    <property type="molecule type" value="Genomic_DNA"/>
</dbReference>
<reference evidence="5 6" key="1">
    <citation type="submission" date="2021-08" db="EMBL/GenBank/DDBJ databases">
        <title>WGS assembly of Ceratopteris richardii.</title>
        <authorList>
            <person name="Marchant D.B."/>
            <person name="Chen G."/>
            <person name="Jenkins J."/>
            <person name="Shu S."/>
            <person name="Leebens-Mack J."/>
            <person name="Grimwood J."/>
            <person name="Schmutz J."/>
            <person name="Soltis P."/>
            <person name="Soltis D."/>
            <person name="Chen Z.-H."/>
        </authorList>
    </citation>
    <scope>NUCLEOTIDE SEQUENCE [LARGE SCALE GENOMIC DNA]</scope>
    <source>
        <strain evidence="5">Whitten #5841</strain>
        <tissue evidence="5">Leaf</tissue>
    </source>
</reference>
<dbReference type="Gene3D" id="3.40.50.720">
    <property type="entry name" value="NAD(P)-binding Rossmann-like Domain"/>
    <property type="match status" value="1"/>
</dbReference>
<dbReference type="PANTHER" id="PTHR48106">
    <property type="entry name" value="QUINONE OXIDOREDUCTASE PIG3-RELATED"/>
    <property type="match status" value="1"/>
</dbReference>
<evidence type="ECO:0000313" key="5">
    <source>
        <dbReference type="EMBL" id="KAH7301039.1"/>
    </source>
</evidence>
<dbReference type="Pfam" id="PF08240">
    <property type="entry name" value="ADH_N"/>
    <property type="match status" value="1"/>
</dbReference>
<proteinExistence type="predicted"/>
<keyword evidence="1" id="KW-0521">NADP</keyword>
<sequence length="381" mass="41535">MAGANTASSSYSPSSTETGASSSASSPYAPPSLRQLFSAEEEMPARGVAQIHFGSSAAHSVLEALQLVPTEKPKASSGQIVVRMTVRPINRSDLNTIRNSRFSRVAAQGRQVIIGEEGCGVVEEVGEGVTKFMKGQRVIPLGMPTYSKDGQGTWQDYIVVDETNAFPVPPSVSDEVAAQFIFNPWAALGLLERLDVPKGEYLLQTAAGSAMGRLIIQLAKYFGIKTINIVRREEWRRELKALGADEVINSTTEDVRSKVKEITGQKMAYAAVDAVAGTTTKVVAACVRDGGTVIVYGALSSNDITYSIYDLRRKVQLEWFYLGDYVPTRERIDLVASKVMRLLELKVMRPHIGKKFPLSQFRDAIVEAEREGRGGKVLLIS</sequence>
<dbReference type="GO" id="GO:0016651">
    <property type="term" value="F:oxidoreductase activity, acting on NAD(P)H"/>
    <property type="evidence" value="ECO:0007669"/>
    <property type="project" value="TreeGrafter"/>
</dbReference>
<dbReference type="InterPro" id="IPR013154">
    <property type="entry name" value="ADH-like_N"/>
</dbReference>
<evidence type="ECO:0000259" key="4">
    <source>
        <dbReference type="SMART" id="SM00829"/>
    </source>
</evidence>
<dbReference type="OrthoDB" id="1855221at2759"/>
<keyword evidence="6" id="KW-1185">Reference proteome</keyword>
<dbReference type="Pfam" id="PF00107">
    <property type="entry name" value="ADH_zinc_N"/>
    <property type="match status" value="1"/>
</dbReference>